<reference evidence="1" key="2">
    <citation type="journal article" date="2023" name="Science">
        <title>Genomic signatures of disease resistance in endangered staghorn corals.</title>
        <authorList>
            <person name="Vollmer S.V."/>
            <person name="Selwyn J.D."/>
            <person name="Despard B.A."/>
            <person name="Roesel C.L."/>
        </authorList>
    </citation>
    <scope>NUCLEOTIDE SEQUENCE</scope>
    <source>
        <strain evidence="1">K2</strain>
    </source>
</reference>
<dbReference type="EMBL" id="JARQWQ010000009">
    <property type="protein sequence ID" value="KAK2569562.1"/>
    <property type="molecule type" value="Genomic_DNA"/>
</dbReference>
<name>A0AAD9QY97_ACRCE</name>
<reference evidence="1" key="1">
    <citation type="journal article" date="2023" name="G3 (Bethesda)">
        <title>Whole genome assembly and annotation of the endangered Caribbean coral Acropora cervicornis.</title>
        <authorList>
            <person name="Selwyn J.D."/>
            <person name="Vollmer S.V."/>
        </authorList>
    </citation>
    <scope>NUCLEOTIDE SEQUENCE</scope>
    <source>
        <strain evidence="1">K2</strain>
    </source>
</reference>
<dbReference type="Proteomes" id="UP001249851">
    <property type="component" value="Unassembled WGS sequence"/>
</dbReference>
<accession>A0AAD9QY97</accession>
<protein>
    <submittedName>
        <fullName evidence="1">Uncharacterized protein</fullName>
    </submittedName>
</protein>
<keyword evidence="2" id="KW-1185">Reference proteome</keyword>
<dbReference type="AlphaFoldDB" id="A0AAD9QY97"/>
<evidence type="ECO:0000313" key="2">
    <source>
        <dbReference type="Proteomes" id="UP001249851"/>
    </source>
</evidence>
<proteinExistence type="predicted"/>
<sequence>MADEFCLFFMAFYELSRRKSSAYMFSWLSNRQAHYKITQSRISGRCCSLSGRIHWMLQEILRQTICTLNKIMAERWSCDVKLSGKDEEMKVHWLSGCSEFHSKLFVMHWFEFQLCIVLKVQVAPNVEDCGEDLLLLTQELLTFSEKVSNAFRTRSVQCKVR</sequence>
<organism evidence="1 2">
    <name type="scientific">Acropora cervicornis</name>
    <name type="common">Staghorn coral</name>
    <dbReference type="NCBI Taxonomy" id="6130"/>
    <lineage>
        <taxon>Eukaryota</taxon>
        <taxon>Metazoa</taxon>
        <taxon>Cnidaria</taxon>
        <taxon>Anthozoa</taxon>
        <taxon>Hexacorallia</taxon>
        <taxon>Scleractinia</taxon>
        <taxon>Astrocoeniina</taxon>
        <taxon>Acroporidae</taxon>
        <taxon>Acropora</taxon>
    </lineage>
</organism>
<comment type="caution">
    <text evidence="1">The sequence shown here is derived from an EMBL/GenBank/DDBJ whole genome shotgun (WGS) entry which is preliminary data.</text>
</comment>
<gene>
    <name evidence="1" type="ORF">P5673_005387</name>
</gene>
<evidence type="ECO:0000313" key="1">
    <source>
        <dbReference type="EMBL" id="KAK2569562.1"/>
    </source>
</evidence>